<organism evidence="2 3">
    <name type="scientific">Tistrella bauzanensis</name>
    <dbReference type="NCBI Taxonomy" id="657419"/>
    <lineage>
        <taxon>Bacteria</taxon>
        <taxon>Pseudomonadati</taxon>
        <taxon>Pseudomonadota</taxon>
        <taxon>Alphaproteobacteria</taxon>
        <taxon>Geminicoccales</taxon>
        <taxon>Geminicoccaceae</taxon>
        <taxon>Tistrella</taxon>
    </lineage>
</organism>
<evidence type="ECO:0000313" key="2">
    <source>
        <dbReference type="EMBL" id="GGB52872.1"/>
    </source>
</evidence>
<dbReference type="Proteomes" id="UP000603352">
    <property type="component" value="Unassembled WGS sequence"/>
</dbReference>
<dbReference type="PIRSF" id="PIRSF032146">
    <property type="entry name" value="UCP032146"/>
    <property type="match status" value="1"/>
</dbReference>
<reference evidence="3" key="1">
    <citation type="journal article" date="2019" name="Int. J. Syst. Evol. Microbiol.">
        <title>The Global Catalogue of Microorganisms (GCM) 10K type strain sequencing project: providing services to taxonomists for standard genome sequencing and annotation.</title>
        <authorList>
            <consortium name="The Broad Institute Genomics Platform"/>
            <consortium name="The Broad Institute Genome Sequencing Center for Infectious Disease"/>
            <person name="Wu L."/>
            <person name="Ma J."/>
        </authorList>
    </citation>
    <scope>NUCLEOTIDE SEQUENCE [LARGE SCALE GENOMIC DNA]</scope>
    <source>
        <strain evidence="3">CGMCC 1.10188</strain>
    </source>
</reference>
<proteinExistence type="inferred from homology"/>
<dbReference type="RefSeq" id="WP_188580662.1">
    <property type="nucleotide sequence ID" value="NZ_BMDZ01000052.1"/>
</dbReference>
<dbReference type="Pfam" id="PF06793">
    <property type="entry name" value="UPF0262"/>
    <property type="match status" value="1"/>
</dbReference>
<comment type="caution">
    <text evidence="2">The sequence shown here is derived from an EMBL/GenBank/DDBJ whole genome shotgun (WGS) entry which is preliminary data.</text>
</comment>
<dbReference type="NCBIfam" id="NF002769">
    <property type="entry name" value="PRK02853.1"/>
    <property type="match status" value="1"/>
</dbReference>
<dbReference type="EMBL" id="BMDZ01000052">
    <property type="protein sequence ID" value="GGB52872.1"/>
    <property type="molecule type" value="Genomic_DNA"/>
</dbReference>
<gene>
    <name evidence="2" type="ORF">GCM10011505_37310</name>
</gene>
<name>A0ABQ1IV46_9PROT</name>
<evidence type="ECO:0000313" key="3">
    <source>
        <dbReference type="Proteomes" id="UP000603352"/>
    </source>
</evidence>
<accession>A0ABQ1IV46</accession>
<sequence length="173" mass="19490">MADSHEPQPADAEKHRPAHPRIASLKLDQGSVVALGPQVEHERKVAIFDLLEQNHFAPLGVSSDGPFDLLLSIQDNRLYFDISDETGRMLTRVTLPIAPFRGIVKDYFMICESYFSAIKSQSPSQIEAIDMGRRGIHNEGSELLKDRLEGKVELDLDTARRLFTLLCVLHIRQ</sequence>
<comment type="similarity">
    <text evidence="1">Belongs to the UPF0262 family.</text>
</comment>
<protein>
    <recommendedName>
        <fullName evidence="1">UPF0262 protein GCM10011505_37310</fullName>
    </recommendedName>
</protein>
<dbReference type="InterPro" id="IPR008321">
    <property type="entry name" value="UCP032146"/>
</dbReference>
<dbReference type="HAMAP" id="MF_00678">
    <property type="entry name" value="UPF0262"/>
    <property type="match status" value="1"/>
</dbReference>
<keyword evidence="3" id="KW-1185">Reference proteome</keyword>
<evidence type="ECO:0000256" key="1">
    <source>
        <dbReference type="HAMAP-Rule" id="MF_00678"/>
    </source>
</evidence>